<keyword evidence="2 5" id="KW-0238">DNA-binding</keyword>
<accession>A0A1M5S2M9</accession>
<dbReference type="AlphaFoldDB" id="A0A1M5S2M9"/>
<dbReference type="InterPro" id="IPR036390">
    <property type="entry name" value="WH_DNA-bd_sf"/>
</dbReference>
<dbReference type="OrthoDB" id="9781630at2"/>
<evidence type="ECO:0000259" key="4">
    <source>
        <dbReference type="PROSITE" id="PS50949"/>
    </source>
</evidence>
<name>A0A1M5S2M9_9CLOT</name>
<feature type="domain" description="HTH gntR-type" evidence="4">
    <location>
        <begin position="7"/>
        <end position="74"/>
    </location>
</feature>
<evidence type="ECO:0000256" key="1">
    <source>
        <dbReference type="ARBA" id="ARBA00023015"/>
    </source>
</evidence>
<dbReference type="PANTHER" id="PTHR43537:SF5">
    <property type="entry name" value="UXU OPERON TRANSCRIPTIONAL REGULATOR"/>
    <property type="match status" value="1"/>
</dbReference>
<dbReference type="InterPro" id="IPR011711">
    <property type="entry name" value="GntR_C"/>
</dbReference>
<dbReference type="SMART" id="SM00895">
    <property type="entry name" value="FCD"/>
    <property type="match status" value="1"/>
</dbReference>
<dbReference type="Gene3D" id="1.20.120.530">
    <property type="entry name" value="GntR ligand-binding domain-like"/>
    <property type="match status" value="1"/>
</dbReference>
<keyword evidence="6" id="KW-1185">Reference proteome</keyword>
<dbReference type="Gene3D" id="1.10.10.10">
    <property type="entry name" value="Winged helix-like DNA-binding domain superfamily/Winged helix DNA-binding domain"/>
    <property type="match status" value="1"/>
</dbReference>
<keyword evidence="3" id="KW-0804">Transcription</keyword>
<dbReference type="Proteomes" id="UP000184447">
    <property type="component" value="Unassembled WGS sequence"/>
</dbReference>
<proteinExistence type="predicted"/>
<dbReference type="InterPro" id="IPR000524">
    <property type="entry name" value="Tscrpt_reg_HTH_GntR"/>
</dbReference>
<organism evidence="5 6">
    <name type="scientific">Clostridium grantii DSM 8605</name>
    <dbReference type="NCBI Taxonomy" id="1121316"/>
    <lineage>
        <taxon>Bacteria</taxon>
        <taxon>Bacillati</taxon>
        <taxon>Bacillota</taxon>
        <taxon>Clostridia</taxon>
        <taxon>Eubacteriales</taxon>
        <taxon>Clostridiaceae</taxon>
        <taxon>Clostridium</taxon>
    </lineage>
</organism>
<dbReference type="PROSITE" id="PS50949">
    <property type="entry name" value="HTH_GNTR"/>
    <property type="match status" value="1"/>
</dbReference>
<dbReference type="GO" id="GO:0003677">
    <property type="term" value="F:DNA binding"/>
    <property type="evidence" value="ECO:0007669"/>
    <property type="project" value="UniProtKB-KW"/>
</dbReference>
<dbReference type="CDD" id="cd07377">
    <property type="entry name" value="WHTH_GntR"/>
    <property type="match status" value="1"/>
</dbReference>
<dbReference type="SMART" id="SM00345">
    <property type="entry name" value="HTH_GNTR"/>
    <property type="match status" value="1"/>
</dbReference>
<sequence>MANKITVPIEHTIYETLKSAILQNKLATGTQLIEATICKKFEASRTPVRNALKKLSEDNLVDIIANKGAFVIQPSSEDIIKAYELREEFEIISLKLCIHKIDEEDINELHSIIKEEYDAINNGDIDSYLSLNKKFHVSISKKTGNKFLVEFTESIIDRLNIYLQIYDTILNVNLNDVSHINDHEVIVDLLSKKDLIQLKSVARNHIISSLKDLELDKIEYTSLDDLF</sequence>
<dbReference type="InterPro" id="IPR036388">
    <property type="entry name" value="WH-like_DNA-bd_sf"/>
</dbReference>
<evidence type="ECO:0000313" key="5">
    <source>
        <dbReference type="EMBL" id="SHH32902.1"/>
    </source>
</evidence>
<evidence type="ECO:0000313" key="6">
    <source>
        <dbReference type="Proteomes" id="UP000184447"/>
    </source>
</evidence>
<dbReference type="SUPFAM" id="SSF46785">
    <property type="entry name" value="Winged helix' DNA-binding domain"/>
    <property type="match status" value="1"/>
</dbReference>
<dbReference type="STRING" id="1121316.SAMN02745207_00730"/>
<dbReference type="Pfam" id="PF07729">
    <property type="entry name" value="FCD"/>
    <property type="match status" value="1"/>
</dbReference>
<evidence type="ECO:0000256" key="2">
    <source>
        <dbReference type="ARBA" id="ARBA00023125"/>
    </source>
</evidence>
<dbReference type="PANTHER" id="PTHR43537">
    <property type="entry name" value="TRANSCRIPTIONAL REGULATOR, GNTR FAMILY"/>
    <property type="match status" value="1"/>
</dbReference>
<dbReference type="EMBL" id="FQXM01000004">
    <property type="protein sequence ID" value="SHH32902.1"/>
    <property type="molecule type" value="Genomic_DNA"/>
</dbReference>
<dbReference type="InterPro" id="IPR008920">
    <property type="entry name" value="TF_FadR/GntR_C"/>
</dbReference>
<dbReference type="RefSeq" id="WP_073337086.1">
    <property type="nucleotide sequence ID" value="NZ_FQXM01000004.1"/>
</dbReference>
<dbReference type="SUPFAM" id="SSF48008">
    <property type="entry name" value="GntR ligand-binding domain-like"/>
    <property type="match status" value="1"/>
</dbReference>
<gene>
    <name evidence="5" type="ORF">SAMN02745207_00730</name>
</gene>
<keyword evidence="1" id="KW-0805">Transcription regulation</keyword>
<evidence type="ECO:0000256" key="3">
    <source>
        <dbReference type="ARBA" id="ARBA00023163"/>
    </source>
</evidence>
<reference evidence="5 6" key="1">
    <citation type="submission" date="2016-11" db="EMBL/GenBank/DDBJ databases">
        <authorList>
            <person name="Jaros S."/>
            <person name="Januszkiewicz K."/>
            <person name="Wedrychowicz H."/>
        </authorList>
    </citation>
    <scope>NUCLEOTIDE SEQUENCE [LARGE SCALE GENOMIC DNA]</scope>
    <source>
        <strain evidence="5 6">DSM 8605</strain>
    </source>
</reference>
<protein>
    <submittedName>
        <fullName evidence="5">DNA-binding transcriptional regulator, GntR family</fullName>
    </submittedName>
</protein>
<dbReference type="GO" id="GO:0003700">
    <property type="term" value="F:DNA-binding transcription factor activity"/>
    <property type="evidence" value="ECO:0007669"/>
    <property type="project" value="InterPro"/>
</dbReference>
<dbReference type="Pfam" id="PF00392">
    <property type="entry name" value="GntR"/>
    <property type="match status" value="1"/>
</dbReference>